<proteinExistence type="predicted"/>
<evidence type="ECO:0000256" key="3">
    <source>
        <dbReference type="PROSITE-ProRule" id="PRU00236"/>
    </source>
</evidence>
<gene>
    <name evidence="5" type="ORF">PYX00_009164</name>
</gene>
<dbReference type="InterPro" id="IPR050134">
    <property type="entry name" value="NAD-dep_sirtuin_deacylases"/>
</dbReference>
<reference evidence="5" key="1">
    <citation type="journal article" date="2024" name="Gigascience">
        <title>Chromosome-level genome of the poultry shaft louse Menopon gallinae provides insight into the host-switching and adaptive evolution of parasitic lice.</title>
        <authorList>
            <person name="Xu Y."/>
            <person name="Ma L."/>
            <person name="Liu S."/>
            <person name="Liang Y."/>
            <person name="Liu Q."/>
            <person name="He Z."/>
            <person name="Tian L."/>
            <person name="Duan Y."/>
            <person name="Cai W."/>
            <person name="Li H."/>
            <person name="Song F."/>
        </authorList>
    </citation>
    <scope>NUCLEOTIDE SEQUENCE</scope>
    <source>
        <strain evidence="5">Cailab_2023a</strain>
    </source>
</reference>
<feature type="domain" description="Deacetylase sirtuin-type" evidence="4">
    <location>
        <begin position="27"/>
        <end position="311"/>
    </location>
</feature>
<keyword evidence="2" id="KW-0520">NAD</keyword>
<dbReference type="GO" id="GO:0046872">
    <property type="term" value="F:metal ion binding"/>
    <property type="evidence" value="ECO:0007669"/>
    <property type="project" value="UniProtKB-KW"/>
</dbReference>
<name>A0AAW2HAA5_9NEOP</name>
<feature type="binding site" evidence="3">
    <location>
        <position position="211"/>
    </location>
    <ligand>
        <name>Zn(2+)</name>
        <dbReference type="ChEBI" id="CHEBI:29105"/>
    </ligand>
</feature>
<evidence type="ECO:0000259" key="4">
    <source>
        <dbReference type="PROSITE" id="PS50305"/>
    </source>
</evidence>
<dbReference type="InterPro" id="IPR003000">
    <property type="entry name" value="Sirtuin"/>
</dbReference>
<dbReference type="PANTHER" id="PTHR11085:SF10">
    <property type="entry name" value="NAD-DEPENDENT PROTEIN DEACYLASE SIRTUIN-5, MITOCHONDRIAL-RELATED"/>
    <property type="match status" value="1"/>
</dbReference>
<feature type="binding site" evidence="3">
    <location>
        <position position="160"/>
    </location>
    <ligand>
        <name>Zn(2+)</name>
        <dbReference type="ChEBI" id="CHEBI:29105"/>
    </ligand>
</feature>
<keyword evidence="1" id="KW-0808">Transferase</keyword>
<dbReference type="EMBL" id="JARGDH010000005">
    <property type="protein sequence ID" value="KAL0266690.1"/>
    <property type="molecule type" value="Genomic_DNA"/>
</dbReference>
<dbReference type="PANTHER" id="PTHR11085">
    <property type="entry name" value="NAD-DEPENDENT PROTEIN DEACYLASE SIRTUIN-5, MITOCHONDRIAL-RELATED"/>
    <property type="match status" value="1"/>
</dbReference>
<feature type="binding site" evidence="3">
    <location>
        <position position="163"/>
    </location>
    <ligand>
        <name>Zn(2+)</name>
        <dbReference type="ChEBI" id="CHEBI:29105"/>
    </ligand>
</feature>
<dbReference type="GO" id="GO:0070403">
    <property type="term" value="F:NAD+ binding"/>
    <property type="evidence" value="ECO:0007669"/>
    <property type="project" value="InterPro"/>
</dbReference>
<feature type="active site" description="Proton acceptor" evidence="3">
    <location>
        <position position="152"/>
    </location>
</feature>
<keyword evidence="3" id="KW-0479">Metal-binding</keyword>
<evidence type="ECO:0000256" key="2">
    <source>
        <dbReference type="ARBA" id="ARBA00023027"/>
    </source>
</evidence>
<dbReference type="PROSITE" id="PS50305">
    <property type="entry name" value="SIRTUIN"/>
    <property type="match status" value="1"/>
</dbReference>
<dbReference type="GO" id="GO:0005759">
    <property type="term" value="C:mitochondrial matrix"/>
    <property type="evidence" value="ECO:0007669"/>
    <property type="project" value="TreeGrafter"/>
</dbReference>
<comment type="caution">
    <text evidence="5">The sequence shown here is derived from an EMBL/GenBank/DDBJ whole genome shotgun (WGS) entry which is preliminary data.</text>
</comment>
<dbReference type="AlphaFoldDB" id="A0AAW2HAA5"/>
<dbReference type="NCBIfam" id="NF003738">
    <property type="entry name" value="PRK05333.1"/>
    <property type="match status" value="1"/>
</dbReference>
<sequence>MSGNNCLNIFFMNLRNYSSAQFVPKHKPTSQMDIEIFKRFLKNNDNILVLTGAGISTESGIPDYRSKDVGLYARSDKRPVQYQQFIQSEKVRKSYWARNFVAWPQFSKVQPNATHIGLAKLETYDHKLLGIITQNVDNLHFKAGSQRVVELHGSGYRVKCIKCNYKTTRHDFQEVLRQMNPDLNETSNFLRPDGDVELSEEHVLNFKVPSCENCHGLLMTDIVFFGDNVPKERVQEVDDMLNECGALLVLGSSLSVYSSYRIILRAHQLMKMIFIVNIGETRGDKYSNIKINAKCSDLFNPLLGLKNCAWQF</sequence>
<keyword evidence="3" id="KW-0862">Zinc</keyword>
<dbReference type="Gene3D" id="3.40.50.1220">
    <property type="entry name" value="TPP-binding domain"/>
    <property type="match status" value="1"/>
</dbReference>
<organism evidence="5">
    <name type="scientific">Menopon gallinae</name>
    <name type="common">poultry shaft louse</name>
    <dbReference type="NCBI Taxonomy" id="328185"/>
    <lineage>
        <taxon>Eukaryota</taxon>
        <taxon>Metazoa</taxon>
        <taxon>Ecdysozoa</taxon>
        <taxon>Arthropoda</taxon>
        <taxon>Hexapoda</taxon>
        <taxon>Insecta</taxon>
        <taxon>Pterygota</taxon>
        <taxon>Neoptera</taxon>
        <taxon>Paraneoptera</taxon>
        <taxon>Psocodea</taxon>
        <taxon>Troctomorpha</taxon>
        <taxon>Phthiraptera</taxon>
        <taxon>Amblycera</taxon>
        <taxon>Menoponidae</taxon>
        <taxon>Menopon</taxon>
    </lineage>
</organism>
<dbReference type="InterPro" id="IPR026590">
    <property type="entry name" value="Ssirtuin_cat_dom"/>
</dbReference>
<evidence type="ECO:0000313" key="5">
    <source>
        <dbReference type="EMBL" id="KAL0266690.1"/>
    </source>
</evidence>
<dbReference type="GO" id="GO:0017136">
    <property type="term" value="F:histone deacetylase activity, NAD-dependent"/>
    <property type="evidence" value="ECO:0007669"/>
    <property type="project" value="TreeGrafter"/>
</dbReference>
<feature type="binding site" evidence="3">
    <location>
        <position position="214"/>
    </location>
    <ligand>
        <name>Zn(2+)</name>
        <dbReference type="ChEBI" id="CHEBI:29105"/>
    </ligand>
</feature>
<protein>
    <recommendedName>
        <fullName evidence="4">Deacetylase sirtuin-type domain-containing protein</fullName>
    </recommendedName>
</protein>
<dbReference type="Pfam" id="PF02146">
    <property type="entry name" value="SIR2"/>
    <property type="match status" value="1"/>
</dbReference>
<accession>A0AAW2HAA5</accession>
<evidence type="ECO:0000256" key="1">
    <source>
        <dbReference type="ARBA" id="ARBA00022679"/>
    </source>
</evidence>
<dbReference type="SUPFAM" id="SSF52467">
    <property type="entry name" value="DHS-like NAD/FAD-binding domain"/>
    <property type="match status" value="1"/>
</dbReference>
<dbReference type="Gene3D" id="3.30.1600.10">
    <property type="entry name" value="SIR2/SIRT2 'Small Domain"/>
    <property type="match status" value="1"/>
</dbReference>
<dbReference type="InterPro" id="IPR026591">
    <property type="entry name" value="Sirtuin_cat_small_dom_sf"/>
</dbReference>
<dbReference type="InterPro" id="IPR029035">
    <property type="entry name" value="DHS-like_NAD/FAD-binding_dom"/>
</dbReference>